<dbReference type="Proteomes" id="UP001634394">
    <property type="component" value="Unassembled WGS sequence"/>
</dbReference>
<evidence type="ECO:0000313" key="1">
    <source>
        <dbReference type="EMBL" id="KAL3843269.1"/>
    </source>
</evidence>
<organism evidence="1 2">
    <name type="scientific">Sinanodonta woodiana</name>
    <name type="common">Chinese pond mussel</name>
    <name type="synonym">Anodonta woodiana</name>
    <dbReference type="NCBI Taxonomy" id="1069815"/>
    <lineage>
        <taxon>Eukaryota</taxon>
        <taxon>Metazoa</taxon>
        <taxon>Spiralia</taxon>
        <taxon>Lophotrochozoa</taxon>
        <taxon>Mollusca</taxon>
        <taxon>Bivalvia</taxon>
        <taxon>Autobranchia</taxon>
        <taxon>Heteroconchia</taxon>
        <taxon>Palaeoheterodonta</taxon>
        <taxon>Unionida</taxon>
        <taxon>Unionoidea</taxon>
        <taxon>Unionidae</taxon>
        <taxon>Unioninae</taxon>
        <taxon>Sinanodonta</taxon>
    </lineage>
</organism>
<proteinExistence type="predicted"/>
<keyword evidence="2" id="KW-1185">Reference proteome</keyword>
<feature type="non-terminal residue" evidence="1">
    <location>
        <position position="1"/>
    </location>
</feature>
<name>A0ABD3U1E1_SINWO</name>
<gene>
    <name evidence="1" type="ORF">ACJMK2_021211</name>
</gene>
<protein>
    <submittedName>
        <fullName evidence="1">Uncharacterized protein</fullName>
    </submittedName>
</protein>
<dbReference type="AlphaFoldDB" id="A0ABD3U1E1"/>
<reference evidence="1 2" key="1">
    <citation type="submission" date="2024-11" db="EMBL/GenBank/DDBJ databases">
        <title>Chromosome-level genome assembly of the freshwater bivalve Anodonta woodiana.</title>
        <authorList>
            <person name="Chen X."/>
        </authorList>
    </citation>
    <scope>NUCLEOTIDE SEQUENCE [LARGE SCALE GENOMIC DNA]</scope>
    <source>
        <strain evidence="1">MN2024</strain>
        <tissue evidence="1">Gills</tissue>
    </source>
</reference>
<feature type="non-terminal residue" evidence="1">
    <location>
        <position position="139"/>
    </location>
</feature>
<sequence length="139" mass="15721">KKEIVLNHSRHVLMTGVGNVDNDDKLRPRLENALNNTNPVEKIVYGSHSDKVVVIFSDEVNPKFLQSLLGRDPHFYKFEAIKAPTIVQVLDIPKANKVLESVQLYLRNEKISGGTKDAEFYKDQDPNSGYCLIDLKDPT</sequence>
<accession>A0ABD3U1E1</accession>
<evidence type="ECO:0000313" key="2">
    <source>
        <dbReference type="Proteomes" id="UP001634394"/>
    </source>
</evidence>
<dbReference type="EMBL" id="JBJQND010000017">
    <property type="protein sequence ID" value="KAL3843269.1"/>
    <property type="molecule type" value="Genomic_DNA"/>
</dbReference>
<comment type="caution">
    <text evidence="1">The sequence shown here is derived from an EMBL/GenBank/DDBJ whole genome shotgun (WGS) entry which is preliminary data.</text>
</comment>